<dbReference type="RefSeq" id="WP_114957095.1">
    <property type="nucleotide sequence ID" value="NZ_JBHSJF010000004.1"/>
</dbReference>
<evidence type="ECO:0000256" key="1">
    <source>
        <dbReference type="SAM" id="MobiDB-lite"/>
    </source>
</evidence>
<gene>
    <name evidence="3" type="ORF">ACFPFW_04635</name>
</gene>
<feature type="domain" description="DUF5681" evidence="2">
    <location>
        <begin position="22"/>
        <end position="81"/>
    </location>
</feature>
<evidence type="ECO:0000313" key="3">
    <source>
        <dbReference type="EMBL" id="MFC5067299.1"/>
    </source>
</evidence>
<sequence>MTDKRKRHSGDYEVGYRKPPAEHRFAPGRSGNPKGRRKKVVETDKELLIRLLAEERKVPLDGKSVKMTRREALWRRLLAECQKSPKLLLEVLKILQLGGRAESSPAPDNDNLPTADAEIIERYLAAKVARPRSNKGGGDE</sequence>
<dbReference type="InterPro" id="IPR043736">
    <property type="entry name" value="DUF5681"/>
</dbReference>
<dbReference type="Pfam" id="PF18932">
    <property type="entry name" value="DUF5681"/>
    <property type="match status" value="1"/>
</dbReference>
<name>A0ABV9YYJ0_9HYPH</name>
<organism evidence="3 4">
    <name type="scientific">Flaviflagellibacter deserti</name>
    <dbReference type="NCBI Taxonomy" id="2267266"/>
    <lineage>
        <taxon>Bacteria</taxon>
        <taxon>Pseudomonadati</taxon>
        <taxon>Pseudomonadota</taxon>
        <taxon>Alphaproteobacteria</taxon>
        <taxon>Hyphomicrobiales</taxon>
        <taxon>Flaviflagellibacter</taxon>
    </lineage>
</organism>
<feature type="region of interest" description="Disordered" evidence="1">
    <location>
        <begin position="1"/>
        <end position="40"/>
    </location>
</feature>
<feature type="compositionally biased region" description="Basic and acidic residues" evidence="1">
    <location>
        <begin position="1"/>
        <end position="25"/>
    </location>
</feature>
<evidence type="ECO:0000313" key="4">
    <source>
        <dbReference type="Proteomes" id="UP001595796"/>
    </source>
</evidence>
<dbReference type="EMBL" id="JBHSJF010000004">
    <property type="protein sequence ID" value="MFC5067299.1"/>
    <property type="molecule type" value="Genomic_DNA"/>
</dbReference>
<reference evidence="4" key="1">
    <citation type="journal article" date="2019" name="Int. J. Syst. Evol. Microbiol.">
        <title>The Global Catalogue of Microorganisms (GCM) 10K type strain sequencing project: providing services to taxonomists for standard genome sequencing and annotation.</title>
        <authorList>
            <consortium name="The Broad Institute Genomics Platform"/>
            <consortium name="The Broad Institute Genome Sequencing Center for Infectious Disease"/>
            <person name="Wu L."/>
            <person name="Ma J."/>
        </authorList>
    </citation>
    <scope>NUCLEOTIDE SEQUENCE [LARGE SCALE GENOMIC DNA]</scope>
    <source>
        <strain evidence="4">CGMCC 1.16444</strain>
    </source>
</reference>
<accession>A0ABV9YYJ0</accession>
<evidence type="ECO:0000259" key="2">
    <source>
        <dbReference type="Pfam" id="PF18932"/>
    </source>
</evidence>
<dbReference type="Proteomes" id="UP001595796">
    <property type="component" value="Unassembled WGS sequence"/>
</dbReference>
<protein>
    <submittedName>
        <fullName evidence="3">DUF5681 domain-containing protein</fullName>
    </submittedName>
</protein>
<keyword evidence="4" id="KW-1185">Reference proteome</keyword>
<comment type="caution">
    <text evidence="3">The sequence shown here is derived from an EMBL/GenBank/DDBJ whole genome shotgun (WGS) entry which is preliminary data.</text>
</comment>
<proteinExistence type="predicted"/>